<name>A0ABD5PB97_9EURY</name>
<keyword evidence="2" id="KW-1185">Reference proteome</keyword>
<organism evidence="1 2">
    <name type="scientific">Halobium salinum</name>
    <dbReference type="NCBI Taxonomy" id="1364940"/>
    <lineage>
        <taxon>Archaea</taxon>
        <taxon>Methanobacteriati</taxon>
        <taxon>Methanobacteriota</taxon>
        <taxon>Stenosarchaea group</taxon>
        <taxon>Halobacteria</taxon>
        <taxon>Halobacteriales</taxon>
        <taxon>Haloferacaceae</taxon>
        <taxon>Halobium</taxon>
    </lineage>
</organism>
<evidence type="ECO:0000313" key="2">
    <source>
        <dbReference type="Proteomes" id="UP001595921"/>
    </source>
</evidence>
<proteinExistence type="predicted"/>
<dbReference type="EMBL" id="JBHSDS010000006">
    <property type="protein sequence ID" value="MFC4357989.1"/>
    <property type="molecule type" value="Genomic_DNA"/>
</dbReference>
<gene>
    <name evidence="1" type="ORF">ACFO0N_08520</name>
</gene>
<dbReference type="AlphaFoldDB" id="A0ABD5PB97"/>
<reference evidence="1 2" key="1">
    <citation type="journal article" date="2019" name="Int. J. Syst. Evol. Microbiol.">
        <title>The Global Catalogue of Microorganisms (GCM) 10K type strain sequencing project: providing services to taxonomists for standard genome sequencing and annotation.</title>
        <authorList>
            <consortium name="The Broad Institute Genomics Platform"/>
            <consortium name="The Broad Institute Genome Sequencing Center for Infectious Disease"/>
            <person name="Wu L."/>
            <person name="Ma J."/>
        </authorList>
    </citation>
    <scope>NUCLEOTIDE SEQUENCE [LARGE SCALE GENOMIC DNA]</scope>
    <source>
        <strain evidence="1 2">CGMCC 1.12553</strain>
    </source>
</reference>
<evidence type="ECO:0000313" key="1">
    <source>
        <dbReference type="EMBL" id="MFC4357989.1"/>
    </source>
</evidence>
<comment type="caution">
    <text evidence="1">The sequence shown here is derived from an EMBL/GenBank/DDBJ whole genome shotgun (WGS) entry which is preliminary data.</text>
</comment>
<dbReference type="RefSeq" id="WP_267624429.1">
    <property type="nucleotide sequence ID" value="NZ_JAODIW010000008.1"/>
</dbReference>
<protein>
    <recommendedName>
        <fullName evidence="3">Hsp20/alpha crystallin family protein</fullName>
    </recommendedName>
</protein>
<accession>A0ABD5PB97</accession>
<evidence type="ECO:0008006" key="3">
    <source>
        <dbReference type="Google" id="ProtNLM"/>
    </source>
</evidence>
<sequence length="132" mass="14897">MSAERAPNDPTSHSNRSKEQLVQQLLNVAYCLGNQRPGTNLVYDLDRSRVQTEYEEGSVRIYIDMEDQTLSNEDTLIKSNGTNLIVVSECREETKGLLYELKTPFESLDEFSVQIRNGIVTVEIFGDYGGSI</sequence>
<dbReference type="Proteomes" id="UP001595921">
    <property type="component" value="Unassembled WGS sequence"/>
</dbReference>